<organism evidence="2 3">
    <name type="scientific">Allacma fusca</name>
    <dbReference type="NCBI Taxonomy" id="39272"/>
    <lineage>
        <taxon>Eukaryota</taxon>
        <taxon>Metazoa</taxon>
        <taxon>Ecdysozoa</taxon>
        <taxon>Arthropoda</taxon>
        <taxon>Hexapoda</taxon>
        <taxon>Collembola</taxon>
        <taxon>Symphypleona</taxon>
        <taxon>Sminthuridae</taxon>
        <taxon>Allacma</taxon>
    </lineage>
</organism>
<keyword evidence="3" id="KW-1185">Reference proteome</keyword>
<feature type="transmembrane region" description="Helical" evidence="1">
    <location>
        <begin position="149"/>
        <end position="171"/>
    </location>
</feature>
<dbReference type="Proteomes" id="UP000708208">
    <property type="component" value="Unassembled WGS sequence"/>
</dbReference>
<keyword evidence="1" id="KW-0812">Transmembrane</keyword>
<dbReference type="AlphaFoldDB" id="A0A8J2KMH0"/>
<sequence length="233" mass="27860">MPSVHGYDYKNKTSQNEKFGRPWVWGINYGYFTGQYLYRWCSSRNQLLLDDSKGRKALVYFNAGIFFLYTCFVWWRCFEIIAWKKSDFKVMISTVYIAYICSYAWIYGYCTFKHYGLLQYYWNQYISFAAGMLRRFNPEGSIVSKQTYRILKMQIVFCAVLTALNFVGVIRHPDKNHLLSSLHQNPKAMPIYFRILYAVLHLNFSTFQWSQFLLYTICGCYYVEMPKILKLLK</sequence>
<proteinExistence type="predicted"/>
<reference evidence="2" key="1">
    <citation type="submission" date="2021-06" db="EMBL/GenBank/DDBJ databases">
        <authorList>
            <person name="Hodson N. C."/>
            <person name="Mongue J. A."/>
            <person name="Jaron S. K."/>
        </authorList>
    </citation>
    <scope>NUCLEOTIDE SEQUENCE</scope>
</reference>
<accession>A0A8J2KMH0</accession>
<feature type="transmembrane region" description="Helical" evidence="1">
    <location>
        <begin position="57"/>
        <end position="78"/>
    </location>
</feature>
<comment type="caution">
    <text evidence="2">The sequence shown here is derived from an EMBL/GenBank/DDBJ whole genome shotgun (WGS) entry which is preliminary data.</text>
</comment>
<feature type="transmembrane region" description="Helical" evidence="1">
    <location>
        <begin position="90"/>
        <end position="108"/>
    </location>
</feature>
<feature type="transmembrane region" description="Helical" evidence="1">
    <location>
        <begin position="191"/>
        <end position="223"/>
    </location>
</feature>
<evidence type="ECO:0000313" key="2">
    <source>
        <dbReference type="EMBL" id="CAG7817235.1"/>
    </source>
</evidence>
<keyword evidence="1" id="KW-1133">Transmembrane helix</keyword>
<dbReference type="EMBL" id="CAJVCH010389407">
    <property type="protein sequence ID" value="CAG7817235.1"/>
    <property type="molecule type" value="Genomic_DNA"/>
</dbReference>
<keyword evidence="1" id="KW-0472">Membrane</keyword>
<evidence type="ECO:0000313" key="3">
    <source>
        <dbReference type="Proteomes" id="UP000708208"/>
    </source>
</evidence>
<evidence type="ECO:0000256" key="1">
    <source>
        <dbReference type="SAM" id="Phobius"/>
    </source>
</evidence>
<protein>
    <submittedName>
        <fullName evidence="2">Uncharacterized protein</fullName>
    </submittedName>
</protein>
<name>A0A8J2KMH0_9HEXA</name>
<gene>
    <name evidence="2" type="ORF">AFUS01_LOCUS27813</name>
</gene>